<evidence type="ECO:0000313" key="7">
    <source>
        <dbReference type="EMBL" id="MBZ2198505.1"/>
    </source>
</evidence>
<dbReference type="Proteomes" id="UP000826651">
    <property type="component" value="Unassembled WGS sequence"/>
</dbReference>
<keyword evidence="8" id="KW-1185">Reference proteome</keyword>
<protein>
    <submittedName>
        <fullName evidence="7">S8 family serine peptidase</fullName>
    </submittedName>
</protein>
<dbReference type="RefSeq" id="WP_223409403.1">
    <property type="nucleotide sequence ID" value="NZ_JAGSHT010000020.1"/>
</dbReference>
<dbReference type="PANTHER" id="PTHR43399">
    <property type="entry name" value="SUBTILISIN-RELATED"/>
    <property type="match status" value="1"/>
</dbReference>
<dbReference type="InterPro" id="IPR051048">
    <property type="entry name" value="Peptidase_S8/S53_subtilisin"/>
</dbReference>
<keyword evidence="4 5" id="KW-0720">Serine protease</keyword>
<dbReference type="InterPro" id="IPR015500">
    <property type="entry name" value="Peptidase_S8_subtilisin-rel"/>
</dbReference>
<evidence type="ECO:0000256" key="3">
    <source>
        <dbReference type="ARBA" id="ARBA00022801"/>
    </source>
</evidence>
<dbReference type="PRINTS" id="PR00723">
    <property type="entry name" value="SUBTILISIN"/>
</dbReference>
<dbReference type="InterPro" id="IPR000209">
    <property type="entry name" value="Peptidase_S8/S53_dom"/>
</dbReference>
<keyword evidence="3 5" id="KW-0378">Hydrolase</keyword>
<accession>A0ABS7SFK7</accession>
<keyword evidence="2 5" id="KW-0645">Protease</keyword>
<organism evidence="7 8">
    <name type="scientific">Occultella gossypii</name>
    <dbReference type="NCBI Taxonomy" id="2800820"/>
    <lineage>
        <taxon>Bacteria</taxon>
        <taxon>Bacillati</taxon>
        <taxon>Actinomycetota</taxon>
        <taxon>Actinomycetes</taxon>
        <taxon>Micrococcales</taxon>
        <taxon>Ruaniaceae</taxon>
        <taxon>Occultella</taxon>
    </lineage>
</organism>
<evidence type="ECO:0000313" key="8">
    <source>
        <dbReference type="Proteomes" id="UP000826651"/>
    </source>
</evidence>
<gene>
    <name evidence="7" type="ORF">KCQ71_20300</name>
</gene>
<evidence type="ECO:0000256" key="1">
    <source>
        <dbReference type="ARBA" id="ARBA00011073"/>
    </source>
</evidence>
<dbReference type="EMBL" id="JAGSHT010000020">
    <property type="protein sequence ID" value="MBZ2198505.1"/>
    <property type="molecule type" value="Genomic_DNA"/>
</dbReference>
<evidence type="ECO:0000259" key="6">
    <source>
        <dbReference type="Pfam" id="PF00082"/>
    </source>
</evidence>
<feature type="active site" description="Charge relay system" evidence="5">
    <location>
        <position position="543"/>
    </location>
</feature>
<name>A0ABS7SFK7_9MICO</name>
<feature type="domain" description="Peptidase S8/S53" evidence="6">
    <location>
        <begin position="266"/>
        <end position="599"/>
    </location>
</feature>
<sequence>MIVSGLPLLALRQAEREQFVTRRSGRTSEVPVRDRAQQAAIVLSQIDDVAEQIAVVRAERERAEPSALVTAAGPGLGDPLVARKLVPASSENELLVSDEGRITFRVTDDLVGLRAKAVAYAEEDTPKGNPRFTDPIARIDEIALATITDLSLGEIDNDIADEERLWVEIWTRGGARLSPNEHRTIDAAVAQFAALTNDGPEAIPVFRGPERDVHVVLASGAALKALPLLLPDAAEVHLAPTVFPIVLAEAQDAAGELADVDPPPEDAIVVAVHDSGVDSTHPYVSPILLGAESVVPGVLGSADTDGHGTQMAGVAAYSGLADGIAGGLVHADAWLVAMRLLETAADAGGDPERGVMWAERTVESVDVAESVAGDRPVVHNLSIGADNPTVGKTDRTSWSVAADVLAWNGGRGRLLVVAGGNAETITDPADYPYINLGPLHLQQPGQAWNVLTVGGYTAQELLTAEDTATGYPAPLAAAGQLSPHSRTAVVANNPIKPDIVMEAGNTAPGGGLENPDAQGLSILTLRSTAGGSGSLLRRTYKTSPAAAAASNALAQVAAMHPSLSPATWRALLVHTARWPDAAVAQFPDQRDLLRSFGYGVPRVELAMASDSNRPVMTYEGSLKPSQRTGSKSDRRADFIEIPFPEEELHAIGEADVELAVTLSYFAEPTDNLTRRAYAGGRLRWDLQGPTETADGFRARINRVVHEQGVAPGAGSYPWRIPADTRSRGTLQHDHTSVPAADIAGSRLLAVYPVLGWWEDAREGWDKDLPYSVVVSVDLGEVDLDVHTLVAAALLPVTVPIRHSR</sequence>
<comment type="similarity">
    <text evidence="1 5">Belongs to the peptidase S8 family.</text>
</comment>
<reference evidence="7 8" key="1">
    <citation type="submission" date="2021-04" db="EMBL/GenBank/DDBJ databases">
        <title>Ruania sp. nov., isolated from sandy soil of mangrove forest.</title>
        <authorList>
            <person name="Ge X."/>
            <person name="Huang R."/>
            <person name="Liu W."/>
        </authorList>
    </citation>
    <scope>NUCLEOTIDE SEQUENCE [LARGE SCALE GENOMIC DNA]</scope>
    <source>
        <strain evidence="7 8">N2-46</strain>
    </source>
</reference>
<dbReference type="PANTHER" id="PTHR43399:SF4">
    <property type="entry name" value="CELL WALL-ASSOCIATED PROTEASE"/>
    <property type="match status" value="1"/>
</dbReference>
<feature type="active site" description="Charge relay system" evidence="5">
    <location>
        <position position="307"/>
    </location>
</feature>
<dbReference type="Gene3D" id="3.40.50.200">
    <property type="entry name" value="Peptidase S8/S53 domain"/>
    <property type="match status" value="1"/>
</dbReference>
<dbReference type="Pfam" id="PF00082">
    <property type="entry name" value="Peptidase_S8"/>
    <property type="match status" value="1"/>
</dbReference>
<feature type="active site" description="Charge relay system" evidence="5">
    <location>
        <position position="274"/>
    </location>
</feature>
<evidence type="ECO:0000256" key="4">
    <source>
        <dbReference type="ARBA" id="ARBA00022825"/>
    </source>
</evidence>
<evidence type="ECO:0000256" key="2">
    <source>
        <dbReference type="ARBA" id="ARBA00022670"/>
    </source>
</evidence>
<dbReference type="PROSITE" id="PS51892">
    <property type="entry name" value="SUBTILASE"/>
    <property type="match status" value="1"/>
</dbReference>
<proteinExistence type="inferred from homology"/>
<dbReference type="InterPro" id="IPR036852">
    <property type="entry name" value="Peptidase_S8/S53_dom_sf"/>
</dbReference>
<comment type="caution">
    <text evidence="7">The sequence shown here is derived from an EMBL/GenBank/DDBJ whole genome shotgun (WGS) entry which is preliminary data.</text>
</comment>
<dbReference type="SUPFAM" id="SSF52743">
    <property type="entry name" value="Subtilisin-like"/>
    <property type="match status" value="1"/>
</dbReference>
<evidence type="ECO:0000256" key="5">
    <source>
        <dbReference type="PROSITE-ProRule" id="PRU01240"/>
    </source>
</evidence>